<dbReference type="GO" id="GO:0006189">
    <property type="term" value="P:'de novo' IMP biosynthetic process"/>
    <property type="evidence" value="ECO:0007669"/>
    <property type="project" value="InterPro"/>
</dbReference>
<dbReference type="PANTHER" id="PTHR23046:SF2">
    <property type="entry name" value="PHOSPHORIBOSYLAMINOIMIDAZOLE CARBOXYLASE"/>
    <property type="match status" value="1"/>
</dbReference>
<protein>
    <recommendedName>
        <fullName evidence="2">PurE domain-containing protein</fullName>
    </recommendedName>
</protein>
<dbReference type="EMBL" id="MFKU01000006">
    <property type="protein sequence ID" value="OGG48936.1"/>
    <property type="molecule type" value="Genomic_DNA"/>
</dbReference>
<dbReference type="PANTHER" id="PTHR23046">
    <property type="entry name" value="PHOSPHORIBOSYLAMINOIMIDAZOLE CARBOXYLASE CATALYTIC SUBUNIT"/>
    <property type="match status" value="1"/>
</dbReference>
<keyword evidence="1" id="KW-0658">Purine biosynthesis</keyword>
<dbReference type="STRING" id="1798481.A2678_02635"/>
<comment type="caution">
    <text evidence="3">The sequence shown here is derived from an EMBL/GenBank/DDBJ whole genome shotgun (WGS) entry which is preliminary data.</text>
</comment>
<dbReference type="SMART" id="SM01001">
    <property type="entry name" value="AIRC"/>
    <property type="match status" value="1"/>
</dbReference>
<accession>A0A1F6CI66</accession>
<feature type="domain" description="PurE" evidence="2">
    <location>
        <begin position="2"/>
        <end position="129"/>
    </location>
</feature>
<organism evidence="3 4">
    <name type="scientific">Candidatus Kaiserbacteria bacterium RIFCSPHIGHO2_01_FULL_53_31</name>
    <dbReference type="NCBI Taxonomy" id="1798481"/>
    <lineage>
        <taxon>Bacteria</taxon>
        <taxon>Candidatus Kaiseribacteriota</taxon>
    </lineage>
</organism>
<sequence>MKRLLIVTGSKNDIPLLTDTKKYLKKEKIGFDVKVISCHRDIKGLVTELDPKRLAKENVGVVLAIAHSVANLPAIIAGYLKESPIHVIGVGIPKTDIDKLSSLLSVISIPKGIPLLNAGIGEVGLLNAVLCCVKILRA</sequence>
<dbReference type="InterPro" id="IPR000031">
    <property type="entry name" value="PurE_dom"/>
</dbReference>
<dbReference type="SUPFAM" id="SSF52255">
    <property type="entry name" value="N5-CAIR mutase (phosphoribosylaminoimidazole carboxylase, PurE)"/>
    <property type="match status" value="1"/>
</dbReference>
<gene>
    <name evidence="3" type="ORF">A2678_02635</name>
</gene>
<name>A0A1F6CI66_9BACT</name>
<dbReference type="Proteomes" id="UP000178815">
    <property type="component" value="Unassembled WGS sequence"/>
</dbReference>
<dbReference type="Gene3D" id="3.40.50.1970">
    <property type="match status" value="1"/>
</dbReference>
<reference evidence="3 4" key="1">
    <citation type="journal article" date="2016" name="Nat. Commun.">
        <title>Thousands of microbial genomes shed light on interconnected biogeochemical processes in an aquifer system.</title>
        <authorList>
            <person name="Anantharaman K."/>
            <person name="Brown C.T."/>
            <person name="Hug L.A."/>
            <person name="Sharon I."/>
            <person name="Castelle C.J."/>
            <person name="Probst A.J."/>
            <person name="Thomas B.C."/>
            <person name="Singh A."/>
            <person name="Wilkins M.J."/>
            <person name="Karaoz U."/>
            <person name="Brodie E.L."/>
            <person name="Williams K.H."/>
            <person name="Hubbard S.S."/>
            <person name="Banfield J.F."/>
        </authorList>
    </citation>
    <scope>NUCLEOTIDE SEQUENCE [LARGE SCALE GENOMIC DNA]</scope>
</reference>
<evidence type="ECO:0000313" key="4">
    <source>
        <dbReference type="Proteomes" id="UP000178815"/>
    </source>
</evidence>
<dbReference type="Pfam" id="PF00731">
    <property type="entry name" value="AIRC"/>
    <property type="match status" value="1"/>
</dbReference>
<evidence type="ECO:0000259" key="2">
    <source>
        <dbReference type="SMART" id="SM01001"/>
    </source>
</evidence>
<evidence type="ECO:0000256" key="1">
    <source>
        <dbReference type="ARBA" id="ARBA00022755"/>
    </source>
</evidence>
<dbReference type="InterPro" id="IPR024694">
    <property type="entry name" value="PurE_prokaryotes"/>
</dbReference>
<proteinExistence type="predicted"/>
<dbReference type="AlphaFoldDB" id="A0A1F6CI66"/>
<evidence type="ECO:0000313" key="3">
    <source>
        <dbReference type="EMBL" id="OGG48936.1"/>
    </source>
</evidence>